<accession>A0ABQ3U7B7</accession>
<evidence type="ECO:0000313" key="3">
    <source>
        <dbReference type="EMBL" id="GHJ31276.1"/>
    </source>
</evidence>
<evidence type="ECO:0000313" key="4">
    <source>
        <dbReference type="Proteomes" id="UP001054854"/>
    </source>
</evidence>
<feature type="signal peptide" evidence="2">
    <location>
        <begin position="1"/>
        <end position="34"/>
    </location>
</feature>
<feature type="compositionally biased region" description="Low complexity" evidence="1">
    <location>
        <begin position="33"/>
        <end position="66"/>
    </location>
</feature>
<evidence type="ECO:0000256" key="1">
    <source>
        <dbReference type="SAM" id="MobiDB-lite"/>
    </source>
</evidence>
<name>A0ABQ3U7B7_STRHY</name>
<sequence>MNTATTTKRFRGRAGRRIAAAIVAAAALGLGATACGPDDSESAGSSSSSAASASQDASASAQSTGGSAKGGSSTGGTAKEGSSTGGSSSDSSGSQGQNGGGTGGGSASSGGGVANAGNHHTYVGKLQYLAPGKLIVHPDDGSTDQAFFISNATQILGAAAICGEESGHVALGEDGYGTTKCTADDLEKAAKTGSVTVRVTLSTKSAGAETVEEKYHP</sequence>
<evidence type="ECO:0000256" key="2">
    <source>
        <dbReference type="SAM" id="SignalP"/>
    </source>
</evidence>
<evidence type="ECO:0008006" key="5">
    <source>
        <dbReference type="Google" id="ProtNLM"/>
    </source>
</evidence>
<comment type="caution">
    <text evidence="3">The sequence shown here is derived from an EMBL/GenBank/DDBJ whole genome shotgun (WGS) entry which is preliminary data.</text>
</comment>
<feature type="compositionally biased region" description="Low complexity" evidence="1">
    <location>
        <begin position="75"/>
        <end position="95"/>
    </location>
</feature>
<feature type="region of interest" description="Disordered" evidence="1">
    <location>
        <begin position="33"/>
        <end position="113"/>
    </location>
</feature>
<reference evidence="3" key="1">
    <citation type="submission" date="2024-05" db="EMBL/GenBank/DDBJ databases">
        <title>Whole genome shotgun sequence of Streptomyces hygroscopicus NBRC 113678.</title>
        <authorList>
            <person name="Komaki H."/>
            <person name="Tamura T."/>
        </authorList>
    </citation>
    <scope>NUCLEOTIDE SEQUENCE</scope>
    <source>
        <strain evidence="3">N11-34</strain>
    </source>
</reference>
<feature type="compositionally biased region" description="Gly residues" evidence="1">
    <location>
        <begin position="96"/>
        <end position="113"/>
    </location>
</feature>
<gene>
    <name evidence="3" type="ORF">TPA0910_57090</name>
</gene>
<dbReference type="RefSeq" id="WP_236258528.1">
    <property type="nucleotide sequence ID" value="NZ_BNEK01000005.1"/>
</dbReference>
<keyword evidence="4" id="KW-1185">Reference proteome</keyword>
<protein>
    <recommendedName>
        <fullName evidence="5">Lipoprotein</fullName>
    </recommendedName>
</protein>
<organism evidence="3 4">
    <name type="scientific">Streptomyces hygroscopicus</name>
    <dbReference type="NCBI Taxonomy" id="1912"/>
    <lineage>
        <taxon>Bacteria</taxon>
        <taxon>Bacillati</taxon>
        <taxon>Actinomycetota</taxon>
        <taxon>Actinomycetes</taxon>
        <taxon>Kitasatosporales</taxon>
        <taxon>Streptomycetaceae</taxon>
        <taxon>Streptomyces</taxon>
        <taxon>Streptomyces violaceusniger group</taxon>
    </lineage>
</organism>
<dbReference type="Proteomes" id="UP001054854">
    <property type="component" value="Unassembled WGS sequence"/>
</dbReference>
<feature type="chain" id="PRO_5045315500" description="Lipoprotein" evidence="2">
    <location>
        <begin position="35"/>
        <end position="217"/>
    </location>
</feature>
<keyword evidence="2" id="KW-0732">Signal</keyword>
<dbReference type="EMBL" id="BNEK01000005">
    <property type="protein sequence ID" value="GHJ31276.1"/>
    <property type="molecule type" value="Genomic_DNA"/>
</dbReference>
<proteinExistence type="predicted"/>